<feature type="non-terminal residue" evidence="2">
    <location>
        <position position="191"/>
    </location>
</feature>
<dbReference type="InterPro" id="IPR036865">
    <property type="entry name" value="CRAL-TRIO_dom_sf"/>
</dbReference>
<sequence length="191" mass="22814">MPLSRKVPSFEDLTAHEKSVVEELKRRTFHDLTPKMQEDETIFYRFCKARDYNLEEAEVMLRKHIIWAKEMKFDTFLTSYNPPEVFHKYYPGVVLCHDKEGSVVTYFDIGNLDLKGVWNSAKPLDLLKTILFYLHKDLLRTSLTKIGYIYNLENLTFSSAVHKKTIELLWLHYKAYLDNYPERMKYVYLIN</sequence>
<evidence type="ECO:0000313" key="3">
    <source>
        <dbReference type="Proteomes" id="UP000887116"/>
    </source>
</evidence>
<protein>
    <submittedName>
        <fullName evidence="2">SEC14-like protein 2</fullName>
    </submittedName>
</protein>
<dbReference type="AlphaFoldDB" id="A0A8X6JFE7"/>
<proteinExistence type="predicted"/>
<dbReference type="InterPro" id="IPR036273">
    <property type="entry name" value="CRAL/TRIO_N_dom_sf"/>
</dbReference>
<dbReference type="InterPro" id="IPR051064">
    <property type="entry name" value="SEC14/CRAL-TRIO_domain"/>
</dbReference>
<dbReference type="PRINTS" id="PR00180">
    <property type="entry name" value="CRETINALDHBP"/>
</dbReference>
<evidence type="ECO:0000259" key="1">
    <source>
        <dbReference type="PROSITE" id="PS50191"/>
    </source>
</evidence>
<dbReference type="PROSITE" id="PS50191">
    <property type="entry name" value="CRAL_TRIO"/>
    <property type="match status" value="1"/>
</dbReference>
<dbReference type="PANTHER" id="PTHR23324:SF83">
    <property type="entry name" value="SEC14-LIKE PROTEIN 2"/>
    <property type="match status" value="1"/>
</dbReference>
<feature type="domain" description="CRAL-TRIO" evidence="1">
    <location>
        <begin position="82"/>
        <end position="191"/>
    </location>
</feature>
<gene>
    <name evidence="2" type="primary">Sec14l2_0</name>
    <name evidence="2" type="ORF">TNCT_117472</name>
</gene>
<dbReference type="CDD" id="cd00170">
    <property type="entry name" value="SEC14"/>
    <property type="match status" value="1"/>
</dbReference>
<dbReference type="GO" id="GO:0005737">
    <property type="term" value="C:cytoplasm"/>
    <property type="evidence" value="ECO:0007669"/>
    <property type="project" value="TreeGrafter"/>
</dbReference>
<dbReference type="InterPro" id="IPR011074">
    <property type="entry name" value="CRAL/TRIO_N_dom"/>
</dbReference>
<dbReference type="Pfam" id="PF00650">
    <property type="entry name" value="CRAL_TRIO"/>
    <property type="match status" value="1"/>
</dbReference>
<dbReference type="EMBL" id="BMAO01039724">
    <property type="protein sequence ID" value="GFR33270.1"/>
    <property type="molecule type" value="Genomic_DNA"/>
</dbReference>
<accession>A0A8X6JFE7</accession>
<organism evidence="2 3">
    <name type="scientific">Trichonephila clavata</name>
    <name type="common">Joro spider</name>
    <name type="synonym">Nephila clavata</name>
    <dbReference type="NCBI Taxonomy" id="2740835"/>
    <lineage>
        <taxon>Eukaryota</taxon>
        <taxon>Metazoa</taxon>
        <taxon>Ecdysozoa</taxon>
        <taxon>Arthropoda</taxon>
        <taxon>Chelicerata</taxon>
        <taxon>Arachnida</taxon>
        <taxon>Araneae</taxon>
        <taxon>Araneomorphae</taxon>
        <taxon>Entelegynae</taxon>
        <taxon>Araneoidea</taxon>
        <taxon>Nephilidae</taxon>
        <taxon>Trichonephila</taxon>
    </lineage>
</organism>
<dbReference type="PANTHER" id="PTHR23324">
    <property type="entry name" value="SEC14 RELATED PROTEIN"/>
    <property type="match status" value="1"/>
</dbReference>
<dbReference type="SUPFAM" id="SSF46938">
    <property type="entry name" value="CRAL/TRIO N-terminal domain"/>
    <property type="match status" value="1"/>
</dbReference>
<keyword evidence="3" id="KW-1185">Reference proteome</keyword>
<dbReference type="Gene3D" id="3.40.525.10">
    <property type="entry name" value="CRAL-TRIO lipid binding domain"/>
    <property type="match status" value="1"/>
</dbReference>
<dbReference type="OrthoDB" id="6417478at2759"/>
<dbReference type="Pfam" id="PF03765">
    <property type="entry name" value="CRAL_TRIO_N"/>
    <property type="match status" value="1"/>
</dbReference>
<dbReference type="InterPro" id="IPR001251">
    <property type="entry name" value="CRAL-TRIO_dom"/>
</dbReference>
<dbReference type="SMART" id="SM01100">
    <property type="entry name" value="CRAL_TRIO_N"/>
    <property type="match status" value="1"/>
</dbReference>
<name>A0A8X6JFE7_TRICU</name>
<evidence type="ECO:0000313" key="2">
    <source>
        <dbReference type="EMBL" id="GFR33270.1"/>
    </source>
</evidence>
<dbReference type="SUPFAM" id="SSF52087">
    <property type="entry name" value="CRAL/TRIO domain"/>
    <property type="match status" value="1"/>
</dbReference>
<reference evidence="2" key="1">
    <citation type="submission" date="2020-07" db="EMBL/GenBank/DDBJ databases">
        <title>Multicomponent nature underlies the extraordinary mechanical properties of spider dragline silk.</title>
        <authorList>
            <person name="Kono N."/>
            <person name="Nakamura H."/>
            <person name="Mori M."/>
            <person name="Yoshida Y."/>
            <person name="Ohtoshi R."/>
            <person name="Malay A.D."/>
            <person name="Moran D.A.P."/>
            <person name="Tomita M."/>
            <person name="Numata K."/>
            <person name="Arakawa K."/>
        </authorList>
    </citation>
    <scope>NUCLEOTIDE SEQUENCE</scope>
</reference>
<dbReference type="Proteomes" id="UP000887116">
    <property type="component" value="Unassembled WGS sequence"/>
</dbReference>
<comment type="caution">
    <text evidence="2">The sequence shown here is derived from an EMBL/GenBank/DDBJ whole genome shotgun (WGS) entry which is preliminary data.</text>
</comment>